<name>A0AAU7WB57_9MICO</name>
<keyword evidence="1" id="KW-0812">Transmembrane</keyword>
<evidence type="ECO:0000313" key="2">
    <source>
        <dbReference type="EMBL" id="XBX83723.1"/>
    </source>
</evidence>
<evidence type="ECO:0000256" key="1">
    <source>
        <dbReference type="SAM" id="Phobius"/>
    </source>
</evidence>
<dbReference type="PANTHER" id="PTHR37305">
    <property type="entry name" value="INTEGRAL MEMBRANE PROTEIN-RELATED"/>
    <property type="match status" value="1"/>
</dbReference>
<proteinExistence type="predicted"/>
<reference evidence="2" key="1">
    <citation type="submission" date="2024-05" db="EMBL/GenBank/DDBJ databases">
        <authorList>
            <person name="Yu L."/>
        </authorList>
    </citation>
    <scope>NUCLEOTIDE SEQUENCE</scope>
    <source>
        <strain evidence="2">G08B096</strain>
    </source>
</reference>
<organism evidence="2">
    <name type="scientific">Agromyces sp. G08B096</name>
    <dbReference type="NCBI Taxonomy" id="3156399"/>
    <lineage>
        <taxon>Bacteria</taxon>
        <taxon>Bacillati</taxon>
        <taxon>Actinomycetota</taxon>
        <taxon>Actinomycetes</taxon>
        <taxon>Micrococcales</taxon>
        <taxon>Microbacteriaceae</taxon>
        <taxon>Agromyces</taxon>
    </lineage>
</organism>
<feature type="transmembrane region" description="Helical" evidence="1">
    <location>
        <begin position="82"/>
        <end position="108"/>
    </location>
</feature>
<sequence>MTTITPAGTHPSQGARATRLTFGGVLRSEWIKLRSLRSTVWSYVLVIAISLGMALLMSFSILNGMNGGMDLQSAPTEQQHELVLQSATFGVYFGQLVVGVLGVLVISGEYTTGMIRSTLTAVPRRLPALAAKAVVLFAATFLVGLIADLAAYVTSTVVFGTDLELFDADTLLTLAGGALYLALVAVFALGVGTVIRSSAGGIAAVLGLLLLLPTVLQLIPADWSHDAIPYLLSSSGMTMFTAIGADDAEIVGPNAWQSLLVVLAWVGASLAGAATALTRRDA</sequence>
<keyword evidence="1" id="KW-0472">Membrane</keyword>
<feature type="transmembrane region" description="Helical" evidence="1">
    <location>
        <begin position="40"/>
        <end position="62"/>
    </location>
</feature>
<feature type="transmembrane region" description="Helical" evidence="1">
    <location>
        <begin position="199"/>
        <end position="219"/>
    </location>
</feature>
<dbReference type="RefSeq" id="WP_350349724.1">
    <property type="nucleotide sequence ID" value="NZ_CP158374.1"/>
</dbReference>
<feature type="transmembrane region" description="Helical" evidence="1">
    <location>
        <begin position="129"/>
        <end position="151"/>
    </location>
</feature>
<dbReference type="Pfam" id="PF12730">
    <property type="entry name" value="ABC2_membrane_4"/>
    <property type="match status" value="1"/>
</dbReference>
<dbReference type="AlphaFoldDB" id="A0AAU7WB57"/>
<gene>
    <name evidence="2" type="ORF">ABIQ69_07420</name>
</gene>
<feature type="transmembrane region" description="Helical" evidence="1">
    <location>
        <begin position="171"/>
        <end position="192"/>
    </location>
</feature>
<accession>A0AAU7WB57</accession>
<feature type="transmembrane region" description="Helical" evidence="1">
    <location>
        <begin position="255"/>
        <end position="277"/>
    </location>
</feature>
<dbReference type="PANTHER" id="PTHR37305:SF1">
    <property type="entry name" value="MEMBRANE PROTEIN"/>
    <property type="match status" value="1"/>
</dbReference>
<dbReference type="EMBL" id="CP158374">
    <property type="protein sequence ID" value="XBX83723.1"/>
    <property type="molecule type" value="Genomic_DNA"/>
</dbReference>
<protein>
    <submittedName>
        <fullName evidence="2">ABC transporter permease</fullName>
    </submittedName>
</protein>
<keyword evidence="1" id="KW-1133">Transmembrane helix</keyword>